<sequence>MWYAGEVTTFVEKRRMHGLTGVKSKEVLIWVSLSEIVVSPSGTKIVFCSPAGLSRAFPVIASQLNPPPPAEKKEETAATANGSEESNR</sequence>
<name>A0A0D9WGM0_9ORYZ</name>
<reference evidence="2" key="3">
    <citation type="submission" date="2015-04" db="UniProtKB">
        <authorList>
            <consortium name="EnsemblPlants"/>
        </authorList>
    </citation>
    <scope>IDENTIFICATION</scope>
</reference>
<keyword evidence="3" id="KW-1185">Reference proteome</keyword>
<dbReference type="Pfam" id="PF04398">
    <property type="entry name" value="DUF538"/>
    <property type="match status" value="1"/>
</dbReference>
<reference evidence="3" key="2">
    <citation type="submission" date="2013-12" db="EMBL/GenBank/DDBJ databases">
        <authorList>
            <person name="Yu Y."/>
            <person name="Lee S."/>
            <person name="de Baynast K."/>
            <person name="Wissotski M."/>
            <person name="Liu L."/>
            <person name="Talag J."/>
            <person name="Goicoechea J."/>
            <person name="Angelova A."/>
            <person name="Jetty R."/>
            <person name="Kudrna D."/>
            <person name="Golser W."/>
            <person name="Rivera L."/>
            <person name="Zhang J."/>
            <person name="Wing R."/>
        </authorList>
    </citation>
    <scope>NUCLEOTIDE SEQUENCE</scope>
</reference>
<dbReference type="Gene3D" id="2.30.240.10">
    <property type="entry name" value="At5g01610-like"/>
    <property type="match status" value="1"/>
</dbReference>
<dbReference type="Proteomes" id="UP000032180">
    <property type="component" value="Chromosome 5"/>
</dbReference>
<evidence type="ECO:0000256" key="1">
    <source>
        <dbReference type="SAM" id="MobiDB-lite"/>
    </source>
</evidence>
<dbReference type="EnsemblPlants" id="LPERR05G13370.1">
    <property type="protein sequence ID" value="LPERR05G13370.1"/>
    <property type="gene ID" value="LPERR05G13370"/>
</dbReference>
<dbReference type="InterPro" id="IPR007493">
    <property type="entry name" value="DUF538"/>
</dbReference>
<dbReference type="STRING" id="77586.A0A0D9WGM0"/>
<evidence type="ECO:0000313" key="3">
    <source>
        <dbReference type="Proteomes" id="UP000032180"/>
    </source>
</evidence>
<dbReference type="HOGENOM" id="CLU_2472329_0_0_1"/>
<dbReference type="Gramene" id="LPERR05G13370.1">
    <property type="protein sequence ID" value="LPERR05G13370.1"/>
    <property type="gene ID" value="LPERR05G13370"/>
</dbReference>
<feature type="region of interest" description="Disordered" evidence="1">
    <location>
        <begin position="63"/>
        <end position="88"/>
    </location>
</feature>
<dbReference type="SUPFAM" id="SSF141562">
    <property type="entry name" value="At5g01610-like"/>
    <property type="match status" value="1"/>
</dbReference>
<protein>
    <submittedName>
        <fullName evidence="2">Uncharacterized protein</fullName>
    </submittedName>
</protein>
<proteinExistence type="predicted"/>
<dbReference type="InterPro" id="IPR036758">
    <property type="entry name" value="At5g01610-like"/>
</dbReference>
<evidence type="ECO:0000313" key="2">
    <source>
        <dbReference type="EnsemblPlants" id="LPERR05G13370.1"/>
    </source>
</evidence>
<organism evidence="2 3">
    <name type="scientific">Leersia perrieri</name>
    <dbReference type="NCBI Taxonomy" id="77586"/>
    <lineage>
        <taxon>Eukaryota</taxon>
        <taxon>Viridiplantae</taxon>
        <taxon>Streptophyta</taxon>
        <taxon>Embryophyta</taxon>
        <taxon>Tracheophyta</taxon>
        <taxon>Spermatophyta</taxon>
        <taxon>Magnoliopsida</taxon>
        <taxon>Liliopsida</taxon>
        <taxon>Poales</taxon>
        <taxon>Poaceae</taxon>
        <taxon>BOP clade</taxon>
        <taxon>Oryzoideae</taxon>
        <taxon>Oryzeae</taxon>
        <taxon>Oryzinae</taxon>
        <taxon>Leersia</taxon>
    </lineage>
</organism>
<accession>A0A0D9WGM0</accession>
<reference evidence="2 3" key="1">
    <citation type="submission" date="2012-08" db="EMBL/GenBank/DDBJ databases">
        <title>Oryza genome evolution.</title>
        <authorList>
            <person name="Wing R.A."/>
        </authorList>
    </citation>
    <scope>NUCLEOTIDE SEQUENCE</scope>
</reference>
<dbReference type="AlphaFoldDB" id="A0A0D9WGM0"/>